<dbReference type="AlphaFoldDB" id="A0A3P6TPK3"/>
<keyword evidence="2" id="KW-1185">Reference proteome</keyword>
<dbReference type="Proteomes" id="UP000277928">
    <property type="component" value="Unassembled WGS sequence"/>
</dbReference>
<evidence type="ECO:0000313" key="2">
    <source>
        <dbReference type="Proteomes" id="UP000277928"/>
    </source>
</evidence>
<protein>
    <submittedName>
        <fullName evidence="1">Uncharacterized protein</fullName>
    </submittedName>
</protein>
<accession>A0A3P6TPK3</accession>
<proteinExistence type="predicted"/>
<reference evidence="1 2" key="1">
    <citation type="submission" date="2018-08" db="EMBL/GenBank/DDBJ databases">
        <authorList>
            <person name="Laetsch R D."/>
            <person name="Stevens L."/>
            <person name="Kumar S."/>
            <person name="Blaxter L. M."/>
        </authorList>
    </citation>
    <scope>NUCLEOTIDE SEQUENCE [LARGE SCALE GENOMIC DNA]</scope>
</reference>
<sequence length="78" mass="8288">MVTRTTSDRVSAVNVPWNRAFHHALPMHCLLPLSCATLCVDSGTTPGIALHAAVMVHINKAEIITIALPSNSNGNLSK</sequence>
<dbReference type="EMBL" id="UYRX01000496">
    <property type="protein sequence ID" value="VDK83005.1"/>
    <property type="molecule type" value="Genomic_DNA"/>
</dbReference>
<gene>
    <name evidence="1" type="ORF">NLS_LOCUS6017</name>
</gene>
<evidence type="ECO:0000313" key="1">
    <source>
        <dbReference type="EMBL" id="VDK83005.1"/>
    </source>
</evidence>
<organism evidence="1 2">
    <name type="scientific">Litomosoides sigmodontis</name>
    <name type="common">Filarial nematode worm</name>
    <dbReference type="NCBI Taxonomy" id="42156"/>
    <lineage>
        <taxon>Eukaryota</taxon>
        <taxon>Metazoa</taxon>
        <taxon>Ecdysozoa</taxon>
        <taxon>Nematoda</taxon>
        <taxon>Chromadorea</taxon>
        <taxon>Rhabditida</taxon>
        <taxon>Spirurina</taxon>
        <taxon>Spiruromorpha</taxon>
        <taxon>Filarioidea</taxon>
        <taxon>Onchocercidae</taxon>
        <taxon>Litomosoides</taxon>
    </lineage>
</organism>
<name>A0A3P6TPK3_LITSI</name>